<dbReference type="EMBL" id="JABSTU010000006">
    <property type="protein sequence ID" value="KAH8027063.1"/>
    <property type="molecule type" value="Genomic_DNA"/>
</dbReference>
<evidence type="ECO:0000256" key="2">
    <source>
        <dbReference type="SAM" id="MobiDB-lite"/>
    </source>
</evidence>
<keyword evidence="1" id="KW-0863">Zinc-finger</keyword>
<protein>
    <recommendedName>
        <fullName evidence="3">CCHC-type domain-containing protein</fullName>
    </recommendedName>
</protein>
<feature type="domain" description="CCHC-type" evidence="3">
    <location>
        <begin position="69"/>
        <end position="82"/>
    </location>
</feature>
<reference evidence="4" key="1">
    <citation type="journal article" date="2020" name="Cell">
        <title>Large-Scale Comparative Analyses of Tick Genomes Elucidate Their Genetic Diversity and Vector Capacities.</title>
        <authorList>
            <consortium name="Tick Genome and Microbiome Consortium (TIGMIC)"/>
            <person name="Jia N."/>
            <person name="Wang J."/>
            <person name="Shi W."/>
            <person name="Du L."/>
            <person name="Sun Y."/>
            <person name="Zhan W."/>
            <person name="Jiang J.F."/>
            <person name="Wang Q."/>
            <person name="Zhang B."/>
            <person name="Ji P."/>
            <person name="Bell-Sakyi L."/>
            <person name="Cui X.M."/>
            <person name="Yuan T.T."/>
            <person name="Jiang B.G."/>
            <person name="Yang W.F."/>
            <person name="Lam T.T."/>
            <person name="Chang Q.C."/>
            <person name="Ding S.J."/>
            <person name="Wang X.J."/>
            <person name="Zhu J.G."/>
            <person name="Ruan X.D."/>
            <person name="Zhao L."/>
            <person name="Wei J.T."/>
            <person name="Ye R.Z."/>
            <person name="Que T.C."/>
            <person name="Du C.H."/>
            <person name="Zhou Y.H."/>
            <person name="Cheng J.X."/>
            <person name="Dai P.F."/>
            <person name="Guo W.B."/>
            <person name="Han X.H."/>
            <person name="Huang E.J."/>
            <person name="Li L.F."/>
            <person name="Wei W."/>
            <person name="Gao Y.C."/>
            <person name="Liu J.Z."/>
            <person name="Shao H.Z."/>
            <person name="Wang X."/>
            <person name="Wang C.C."/>
            <person name="Yang T.C."/>
            <person name="Huo Q.B."/>
            <person name="Li W."/>
            <person name="Chen H.Y."/>
            <person name="Chen S.E."/>
            <person name="Zhou L.G."/>
            <person name="Ni X.B."/>
            <person name="Tian J.H."/>
            <person name="Sheng Y."/>
            <person name="Liu T."/>
            <person name="Pan Y.S."/>
            <person name="Xia L.Y."/>
            <person name="Li J."/>
            <person name="Zhao F."/>
            <person name="Cao W.C."/>
        </authorList>
    </citation>
    <scope>NUCLEOTIDE SEQUENCE</scope>
    <source>
        <strain evidence="4">Rmic-2018</strain>
    </source>
</reference>
<evidence type="ECO:0000313" key="5">
    <source>
        <dbReference type="Proteomes" id="UP000821866"/>
    </source>
</evidence>
<dbReference type="GO" id="GO:0003676">
    <property type="term" value="F:nucleic acid binding"/>
    <property type="evidence" value="ECO:0007669"/>
    <property type="project" value="InterPro"/>
</dbReference>
<dbReference type="SMART" id="SM00343">
    <property type="entry name" value="ZnF_C2HC"/>
    <property type="match status" value="1"/>
</dbReference>
<dbReference type="InterPro" id="IPR001878">
    <property type="entry name" value="Znf_CCHC"/>
</dbReference>
<accession>A0A9J6DXX0</accession>
<organism evidence="4 5">
    <name type="scientific">Rhipicephalus microplus</name>
    <name type="common">Cattle tick</name>
    <name type="synonym">Boophilus microplus</name>
    <dbReference type="NCBI Taxonomy" id="6941"/>
    <lineage>
        <taxon>Eukaryota</taxon>
        <taxon>Metazoa</taxon>
        <taxon>Ecdysozoa</taxon>
        <taxon>Arthropoda</taxon>
        <taxon>Chelicerata</taxon>
        <taxon>Arachnida</taxon>
        <taxon>Acari</taxon>
        <taxon>Parasitiformes</taxon>
        <taxon>Ixodida</taxon>
        <taxon>Ixodoidea</taxon>
        <taxon>Ixodidae</taxon>
        <taxon>Rhipicephalinae</taxon>
        <taxon>Rhipicephalus</taxon>
        <taxon>Boophilus</taxon>
    </lineage>
</organism>
<dbReference type="PROSITE" id="PS50158">
    <property type="entry name" value="ZF_CCHC"/>
    <property type="match status" value="1"/>
</dbReference>
<gene>
    <name evidence="4" type="ORF">HPB51_001959</name>
</gene>
<comment type="caution">
    <text evidence="4">The sequence shown here is derived from an EMBL/GenBank/DDBJ whole genome shotgun (WGS) entry which is preliminary data.</text>
</comment>
<dbReference type="AlphaFoldDB" id="A0A9J6DXX0"/>
<name>A0A9J6DXX0_RHIMP</name>
<reference evidence="4" key="2">
    <citation type="submission" date="2021-09" db="EMBL/GenBank/DDBJ databases">
        <authorList>
            <person name="Jia N."/>
            <person name="Wang J."/>
            <person name="Shi W."/>
            <person name="Du L."/>
            <person name="Sun Y."/>
            <person name="Zhan W."/>
            <person name="Jiang J."/>
            <person name="Wang Q."/>
            <person name="Zhang B."/>
            <person name="Ji P."/>
            <person name="Sakyi L.B."/>
            <person name="Cui X."/>
            <person name="Yuan T."/>
            <person name="Jiang B."/>
            <person name="Yang W."/>
            <person name="Lam T.T.-Y."/>
            <person name="Chang Q."/>
            <person name="Ding S."/>
            <person name="Wang X."/>
            <person name="Zhu J."/>
            <person name="Ruan X."/>
            <person name="Zhao L."/>
            <person name="Wei J."/>
            <person name="Que T."/>
            <person name="Du C."/>
            <person name="Cheng J."/>
            <person name="Dai P."/>
            <person name="Han X."/>
            <person name="Huang E."/>
            <person name="Gao Y."/>
            <person name="Liu J."/>
            <person name="Shao H."/>
            <person name="Ye R."/>
            <person name="Li L."/>
            <person name="Wei W."/>
            <person name="Wang X."/>
            <person name="Wang C."/>
            <person name="Huo Q."/>
            <person name="Li W."/>
            <person name="Guo W."/>
            <person name="Chen H."/>
            <person name="Chen S."/>
            <person name="Zhou L."/>
            <person name="Zhou L."/>
            <person name="Ni X."/>
            <person name="Tian J."/>
            <person name="Zhou Y."/>
            <person name="Sheng Y."/>
            <person name="Liu T."/>
            <person name="Pan Y."/>
            <person name="Xia L."/>
            <person name="Li J."/>
            <person name="Zhao F."/>
            <person name="Cao W."/>
        </authorList>
    </citation>
    <scope>NUCLEOTIDE SEQUENCE</scope>
    <source>
        <strain evidence="4">Rmic-2018</strain>
        <tissue evidence="4">Larvae</tissue>
    </source>
</reference>
<proteinExistence type="predicted"/>
<keyword evidence="1" id="KW-0479">Metal-binding</keyword>
<dbReference type="InterPro" id="IPR036875">
    <property type="entry name" value="Znf_CCHC_sf"/>
</dbReference>
<dbReference type="Proteomes" id="UP000821866">
    <property type="component" value="Chromosome 4"/>
</dbReference>
<keyword evidence="5" id="KW-1185">Reference proteome</keyword>
<dbReference type="GO" id="GO:0008270">
    <property type="term" value="F:zinc ion binding"/>
    <property type="evidence" value="ECO:0007669"/>
    <property type="project" value="UniProtKB-KW"/>
</dbReference>
<evidence type="ECO:0000256" key="1">
    <source>
        <dbReference type="PROSITE-ProRule" id="PRU00047"/>
    </source>
</evidence>
<evidence type="ECO:0000259" key="3">
    <source>
        <dbReference type="PROSITE" id="PS50158"/>
    </source>
</evidence>
<sequence>MCRTVLWTRTRTAGRPPLPGSVSKNGNPVLQCTRGYSIAEPPLRLVNGHLVAQKDHLNLPPVGGKGVVCFRCHERGHTARECNVLQPTQGPARPSGNGLSRR</sequence>
<dbReference type="SUPFAM" id="SSF57756">
    <property type="entry name" value="Retrovirus zinc finger-like domains"/>
    <property type="match status" value="1"/>
</dbReference>
<keyword evidence="1" id="KW-0862">Zinc</keyword>
<feature type="region of interest" description="Disordered" evidence="2">
    <location>
        <begin position="83"/>
        <end position="102"/>
    </location>
</feature>
<dbReference type="Gene3D" id="4.10.60.10">
    <property type="entry name" value="Zinc finger, CCHC-type"/>
    <property type="match status" value="1"/>
</dbReference>
<evidence type="ECO:0000313" key="4">
    <source>
        <dbReference type="EMBL" id="KAH8027063.1"/>
    </source>
</evidence>